<feature type="region of interest" description="Disordered" evidence="1">
    <location>
        <begin position="1"/>
        <end position="228"/>
    </location>
</feature>
<feature type="compositionally biased region" description="Polar residues" evidence="1">
    <location>
        <begin position="164"/>
        <end position="178"/>
    </location>
</feature>
<feature type="compositionally biased region" description="Low complexity" evidence="1">
    <location>
        <begin position="42"/>
        <end position="55"/>
    </location>
</feature>
<feature type="compositionally biased region" description="Pro residues" evidence="1">
    <location>
        <begin position="90"/>
        <end position="102"/>
    </location>
</feature>
<proteinExistence type="predicted"/>
<dbReference type="EMBL" id="JAGIXG020000001">
    <property type="protein sequence ID" value="KAI6785805.1"/>
    <property type="molecule type" value="Genomic_DNA"/>
</dbReference>
<feature type="region of interest" description="Disordered" evidence="1">
    <location>
        <begin position="666"/>
        <end position="726"/>
    </location>
</feature>
<feature type="compositionally biased region" description="Pro residues" evidence="1">
    <location>
        <begin position="119"/>
        <end position="128"/>
    </location>
</feature>
<reference evidence="2" key="2">
    <citation type="submission" date="2022-07" db="EMBL/GenBank/DDBJ databases">
        <authorList>
            <person name="Goncalves M.F.M."/>
            <person name="Hilario S."/>
            <person name="Van De Peer Y."/>
            <person name="Esteves A.C."/>
            <person name="Alves A."/>
        </authorList>
    </citation>
    <scope>NUCLEOTIDE SEQUENCE</scope>
    <source>
        <strain evidence="2">MUM 19.33</strain>
    </source>
</reference>
<feature type="compositionally biased region" description="Polar residues" evidence="1">
    <location>
        <begin position="448"/>
        <end position="461"/>
    </location>
</feature>
<dbReference type="AlphaFoldDB" id="A0A9P9Y9Y9"/>
<feature type="region of interest" description="Disordered" evidence="1">
    <location>
        <begin position="385"/>
        <end position="531"/>
    </location>
</feature>
<keyword evidence="3" id="KW-1185">Reference proteome</keyword>
<feature type="compositionally biased region" description="Pro residues" evidence="1">
    <location>
        <begin position="465"/>
        <end position="479"/>
    </location>
</feature>
<protein>
    <submittedName>
        <fullName evidence="2">Uncharacterized protein</fullName>
    </submittedName>
</protein>
<dbReference type="Proteomes" id="UP001055219">
    <property type="component" value="Unassembled WGS sequence"/>
</dbReference>
<evidence type="ECO:0000256" key="1">
    <source>
        <dbReference type="SAM" id="MobiDB-lite"/>
    </source>
</evidence>
<evidence type="ECO:0000313" key="2">
    <source>
        <dbReference type="EMBL" id="KAI6785805.1"/>
    </source>
</evidence>
<feature type="compositionally biased region" description="Basic and acidic residues" evidence="1">
    <location>
        <begin position="434"/>
        <end position="447"/>
    </location>
</feature>
<sequence length="726" mass="76849">MSLQVPAKAGGAGRSRFSKALPSIPPPEATSPTASLFPMPPTWATATNTNTSTAADNRSKPLPAPRASDDLPSPPPPPPRRDRDNHDPTTPAPFSPLPPLPGRKPVGSPPTVSTSPSLPALPKPPAADAPPKMTIRRRPVGSKQQSQSNEGSVPASQPPPQLATAGSSTQVAQPSTSQENKEKEDTISPVASAQEEALPQERALPETGAQESPKQTEKEQSLPPLELASSLSTSFSPLKLDFSVSLDTTAVSTSTTPAHAGATGSSSTVSSTSLVSSQEAAPTDDQCSTHILSPPHYSDTFDLSQYQFPQKSPSESLSSILSAYSRSDTASIIRSSDGTAYSTVDSTTTDSPDHDAPSAYLAPSLGKHLARPSLSTITSVGTQKTLVLAPPPAPLKDDTTTQRTESPVRGAGHEFGTPSPPRQQIWQRRRSLKGSRDLPDLRLDKSHGSTASCSSISTIRASQKPLPPLKASPTSPDPPAEASDLTEREVAPALPAKDSEAMGHGNSKINKLKKVLRKPHTSEDMAKSVSGCSVTTNTQLISPPTPEYQHQDVQTPVMSSFKAPESPATSPERHVPHPTITANLSKELPQPRESPVKETKAITRKAVPVLTPKAEPALRHVLTQDVPRQPLNKPAEDASVRPAALLAAHSQAPFQVNLGHPDLMEASRSPQGRARARRQYPQPGLLREAQCDPTGLHEDPTRNSGWSGPPMEISATEVDMAPCIRR</sequence>
<feature type="compositionally biased region" description="Low complexity" evidence="1">
    <location>
        <begin position="105"/>
        <end position="118"/>
    </location>
</feature>
<feature type="compositionally biased region" description="Polar residues" evidence="1">
    <location>
        <begin position="142"/>
        <end position="155"/>
    </location>
</feature>
<dbReference type="PRINTS" id="PR01217">
    <property type="entry name" value="PRICHEXTENSN"/>
</dbReference>
<dbReference type="GeneID" id="75832622"/>
<feature type="compositionally biased region" description="Basic residues" evidence="1">
    <location>
        <begin position="510"/>
        <end position="519"/>
    </location>
</feature>
<feature type="region of interest" description="Disordered" evidence="1">
    <location>
        <begin position="249"/>
        <end position="294"/>
    </location>
</feature>
<name>A0A9P9Y9Y9_9HYPO</name>
<evidence type="ECO:0000313" key="3">
    <source>
        <dbReference type="Proteomes" id="UP001055219"/>
    </source>
</evidence>
<accession>A0A9P9Y9Y9</accession>
<gene>
    <name evidence="2" type="ORF">J7T54_006144</name>
</gene>
<dbReference type="RefSeq" id="XP_051366661.1">
    <property type="nucleotide sequence ID" value="XM_051504274.1"/>
</dbReference>
<feature type="region of interest" description="Disordered" evidence="1">
    <location>
        <begin position="336"/>
        <end position="358"/>
    </location>
</feature>
<reference evidence="2" key="1">
    <citation type="journal article" date="2021" name="J Fungi (Basel)">
        <title>Genomic and Metabolomic Analyses of the Marine Fungus Emericellopsis cladophorae: Insights into Saltwater Adaptability Mechanisms and Its Biosynthetic Potential.</title>
        <authorList>
            <person name="Goncalves M.F.M."/>
            <person name="Hilario S."/>
            <person name="Van de Peer Y."/>
            <person name="Esteves A.C."/>
            <person name="Alves A."/>
        </authorList>
    </citation>
    <scope>NUCLEOTIDE SEQUENCE</scope>
    <source>
        <strain evidence="2">MUM 19.33</strain>
    </source>
</reference>
<organism evidence="2 3">
    <name type="scientific">Emericellopsis cladophorae</name>
    <dbReference type="NCBI Taxonomy" id="2686198"/>
    <lineage>
        <taxon>Eukaryota</taxon>
        <taxon>Fungi</taxon>
        <taxon>Dikarya</taxon>
        <taxon>Ascomycota</taxon>
        <taxon>Pezizomycotina</taxon>
        <taxon>Sordariomycetes</taxon>
        <taxon>Hypocreomycetidae</taxon>
        <taxon>Hypocreales</taxon>
        <taxon>Bionectriaceae</taxon>
        <taxon>Emericellopsis</taxon>
    </lineage>
</organism>
<dbReference type="OrthoDB" id="5425130at2759"/>
<comment type="caution">
    <text evidence="2">The sequence shown here is derived from an EMBL/GenBank/DDBJ whole genome shotgun (WGS) entry which is preliminary data.</text>
</comment>
<feature type="compositionally biased region" description="Low complexity" evidence="1">
    <location>
        <begin position="252"/>
        <end position="277"/>
    </location>
</feature>